<reference evidence="5 6" key="1">
    <citation type="journal article" date="2017" name="Gigascience">
        <title>Draft genome of the honey bee ectoparasitic mite, Tropilaelaps mercedesae, is shaped by the parasitic life history.</title>
        <authorList>
            <person name="Dong X."/>
            <person name="Armstrong S.D."/>
            <person name="Xia D."/>
            <person name="Makepeace B.L."/>
            <person name="Darby A.C."/>
            <person name="Kadowaki T."/>
        </authorList>
    </citation>
    <scope>NUCLEOTIDE SEQUENCE [LARGE SCALE GENOMIC DNA]</scope>
    <source>
        <strain evidence="5">Wuxi-XJTLU</strain>
    </source>
</reference>
<evidence type="ECO:0000256" key="1">
    <source>
        <dbReference type="ARBA" id="ARBA00022741"/>
    </source>
</evidence>
<evidence type="ECO:0000259" key="4">
    <source>
        <dbReference type="PROSITE" id="PS51715"/>
    </source>
</evidence>
<evidence type="ECO:0000256" key="2">
    <source>
        <dbReference type="ARBA" id="ARBA00023134"/>
    </source>
</evidence>
<dbReference type="GO" id="GO:0003924">
    <property type="term" value="F:GTPase activity"/>
    <property type="evidence" value="ECO:0007669"/>
    <property type="project" value="InterPro"/>
</dbReference>
<proteinExistence type="inferred from homology"/>
<evidence type="ECO:0000313" key="5">
    <source>
        <dbReference type="EMBL" id="OQR66810.1"/>
    </source>
</evidence>
<keyword evidence="1" id="KW-0547">Nucleotide-binding</keyword>
<dbReference type="PROSITE" id="PS51715">
    <property type="entry name" value="G_GB1_RHD3"/>
    <property type="match status" value="1"/>
</dbReference>
<comment type="caution">
    <text evidence="5">The sequence shown here is derived from an EMBL/GenBank/DDBJ whole genome shotgun (WGS) entry which is preliminary data.</text>
</comment>
<name>A0A1V9WZS6_9ACAR</name>
<dbReference type="InterPro" id="IPR015894">
    <property type="entry name" value="Guanylate-bd_N"/>
</dbReference>
<dbReference type="InterPro" id="IPR027417">
    <property type="entry name" value="P-loop_NTPase"/>
</dbReference>
<feature type="domain" description="GB1/RHD3-type G" evidence="4">
    <location>
        <begin position="41"/>
        <end position="133"/>
    </location>
</feature>
<protein>
    <recommendedName>
        <fullName evidence="4">GB1/RHD3-type G domain-containing protein</fullName>
    </recommendedName>
</protein>
<accession>A0A1V9WZS6</accession>
<dbReference type="GO" id="GO:0005525">
    <property type="term" value="F:GTP binding"/>
    <property type="evidence" value="ECO:0007669"/>
    <property type="project" value="UniProtKB-KW"/>
</dbReference>
<dbReference type="SUPFAM" id="SSF52540">
    <property type="entry name" value="P-loop containing nucleoside triphosphate hydrolases"/>
    <property type="match status" value="1"/>
</dbReference>
<dbReference type="OrthoDB" id="7788754at2759"/>
<keyword evidence="2" id="KW-0342">GTP-binding</keyword>
<dbReference type="Proteomes" id="UP000192247">
    <property type="component" value="Unassembled WGS sequence"/>
</dbReference>
<dbReference type="PANTHER" id="PTHR10751">
    <property type="entry name" value="GUANYLATE BINDING PROTEIN"/>
    <property type="match status" value="1"/>
</dbReference>
<dbReference type="Gene3D" id="3.40.50.300">
    <property type="entry name" value="P-loop containing nucleotide triphosphate hydrolases"/>
    <property type="match status" value="1"/>
</dbReference>
<gene>
    <name evidence="5" type="ORF">BIW11_02296</name>
</gene>
<evidence type="ECO:0000256" key="3">
    <source>
        <dbReference type="PROSITE-ProRule" id="PRU01052"/>
    </source>
</evidence>
<dbReference type="InParanoid" id="A0A1V9WZS6"/>
<dbReference type="EMBL" id="MNPL01031034">
    <property type="protein sequence ID" value="OQR66810.1"/>
    <property type="molecule type" value="Genomic_DNA"/>
</dbReference>
<sequence length="133" mass="15102">ASADLNQRGPVCIFGTEKGQETLNAEELQQLLCGNDENLKKRKVVVVAVNGRYRTGKSFILNFFIRYLRSNRSPNWLDGKSDDTVTGFPWKHSRKGVTHGVLIWPELFELQLPNREKVAVVLIDTQGLYDPMV</sequence>
<dbReference type="Pfam" id="PF02263">
    <property type="entry name" value="GBP"/>
    <property type="match status" value="1"/>
</dbReference>
<feature type="non-terminal residue" evidence="5">
    <location>
        <position position="1"/>
    </location>
</feature>
<organism evidence="5 6">
    <name type="scientific">Tropilaelaps mercedesae</name>
    <dbReference type="NCBI Taxonomy" id="418985"/>
    <lineage>
        <taxon>Eukaryota</taxon>
        <taxon>Metazoa</taxon>
        <taxon>Ecdysozoa</taxon>
        <taxon>Arthropoda</taxon>
        <taxon>Chelicerata</taxon>
        <taxon>Arachnida</taxon>
        <taxon>Acari</taxon>
        <taxon>Parasitiformes</taxon>
        <taxon>Mesostigmata</taxon>
        <taxon>Gamasina</taxon>
        <taxon>Dermanyssoidea</taxon>
        <taxon>Laelapidae</taxon>
        <taxon>Tropilaelaps</taxon>
    </lineage>
</organism>
<dbReference type="AlphaFoldDB" id="A0A1V9WZS6"/>
<evidence type="ECO:0000313" key="6">
    <source>
        <dbReference type="Proteomes" id="UP000192247"/>
    </source>
</evidence>
<keyword evidence="6" id="KW-1185">Reference proteome</keyword>
<feature type="non-terminal residue" evidence="5">
    <location>
        <position position="133"/>
    </location>
</feature>
<comment type="similarity">
    <text evidence="3">Belongs to the TRAFAC class dynamin-like GTPase superfamily. GB1/RHD3 GTPase family.</text>
</comment>
<dbReference type="InterPro" id="IPR030386">
    <property type="entry name" value="G_GB1_RHD3_dom"/>
</dbReference>